<dbReference type="AlphaFoldDB" id="A0A4R7VDB5"/>
<sequence length="276" mass="29495">MTRTRTRVPTGLRGNAPSVRTTSRSPNSPARAPVGAVSGTGLSRNRPRPPPRRPAVVVRSRVVRRWTSGPVAVCRGVALGRPASRVRRTPAGRARVNRGVATRRPVVTVAGLSRPWTVRGVAVGVPSRRRVGVSRVRAVGRATTVAGARPAAKVVVTQVVTLAGKAVASLTGRVGGRRRATADTPVGRALVARAVPDGCLVRRTHGADMSAPWRWRLPSGRCPGGRCPSAPCEARVGVRRRPSRWRWSLPVRRRNRGRPATTAGPSPGCPARTRHW</sequence>
<evidence type="ECO:0000313" key="3">
    <source>
        <dbReference type="Proteomes" id="UP000294927"/>
    </source>
</evidence>
<protein>
    <submittedName>
        <fullName evidence="2">Uncharacterized protein</fullName>
    </submittedName>
</protein>
<dbReference type="Proteomes" id="UP000294927">
    <property type="component" value="Unassembled WGS sequence"/>
</dbReference>
<proteinExistence type="predicted"/>
<dbReference type="EMBL" id="SOCP01000010">
    <property type="protein sequence ID" value="TDV47114.1"/>
    <property type="molecule type" value="Genomic_DNA"/>
</dbReference>
<gene>
    <name evidence="2" type="ORF">CLV71_110298</name>
</gene>
<feature type="compositionally biased region" description="Polar residues" evidence="1">
    <location>
        <begin position="18"/>
        <end position="28"/>
    </location>
</feature>
<name>A0A4R7VDB5_9PSEU</name>
<organism evidence="2 3">
    <name type="scientific">Actinophytocola oryzae</name>
    <dbReference type="NCBI Taxonomy" id="502181"/>
    <lineage>
        <taxon>Bacteria</taxon>
        <taxon>Bacillati</taxon>
        <taxon>Actinomycetota</taxon>
        <taxon>Actinomycetes</taxon>
        <taxon>Pseudonocardiales</taxon>
        <taxon>Pseudonocardiaceae</taxon>
    </lineage>
</organism>
<reference evidence="2 3" key="1">
    <citation type="submission" date="2019-03" db="EMBL/GenBank/DDBJ databases">
        <title>Genomic Encyclopedia of Archaeal and Bacterial Type Strains, Phase II (KMG-II): from individual species to whole genera.</title>
        <authorList>
            <person name="Goeker M."/>
        </authorList>
    </citation>
    <scope>NUCLEOTIDE SEQUENCE [LARGE SCALE GENOMIC DNA]</scope>
    <source>
        <strain evidence="2 3">DSM 45499</strain>
    </source>
</reference>
<keyword evidence="3" id="KW-1185">Reference proteome</keyword>
<feature type="region of interest" description="Disordered" evidence="1">
    <location>
        <begin position="252"/>
        <end position="276"/>
    </location>
</feature>
<comment type="caution">
    <text evidence="2">The sequence shown here is derived from an EMBL/GenBank/DDBJ whole genome shotgun (WGS) entry which is preliminary data.</text>
</comment>
<evidence type="ECO:0000313" key="2">
    <source>
        <dbReference type="EMBL" id="TDV47114.1"/>
    </source>
</evidence>
<accession>A0A4R7VDB5</accession>
<feature type="region of interest" description="Disordered" evidence="1">
    <location>
        <begin position="1"/>
        <end position="55"/>
    </location>
</feature>
<evidence type="ECO:0000256" key="1">
    <source>
        <dbReference type="SAM" id="MobiDB-lite"/>
    </source>
</evidence>